<evidence type="ECO:0000313" key="3">
    <source>
        <dbReference type="EMBL" id="AEM68989.1"/>
    </source>
</evidence>
<proteinExistence type="predicted"/>
<evidence type="ECO:0000256" key="2">
    <source>
        <dbReference type="SAM" id="Phobius"/>
    </source>
</evidence>
<gene>
    <name evidence="3" type="ordered locus">MPUT_0649</name>
</gene>
<keyword evidence="2" id="KW-1133">Transmembrane helix</keyword>
<sequence>MKNKVSKEIKQNRIDDRKAHNKEVEQKIQAVYDNYSYHSKVLEYNQLKKLRWQDWLIILAIFVAGCLLSVLFGYLTLNISSISSFRNWKGVGWFAIFYASILVLIAIIIGYLRNKHAMEFFNDRRRRYQKTLQNYEAKLVRIKKIFWSSSFLMFLFAIVIYLVFNI</sequence>
<organism evidence="3 4">
    <name type="scientific">Mycoplasma putrefaciens (strain ATCC 15718 / NCTC 10155 / C30 KS-1 / KS-1)</name>
    <dbReference type="NCBI Taxonomy" id="743965"/>
    <lineage>
        <taxon>Bacteria</taxon>
        <taxon>Bacillati</taxon>
        <taxon>Mycoplasmatota</taxon>
        <taxon>Mollicutes</taxon>
        <taxon>Mycoplasmataceae</taxon>
        <taxon>Mycoplasma</taxon>
    </lineage>
</organism>
<dbReference type="KEGG" id="mpf:MPUT_0649"/>
<accession>A0A7U4E9J3</accession>
<evidence type="ECO:0000313" key="4">
    <source>
        <dbReference type="Proteomes" id="UP000008907"/>
    </source>
</evidence>
<keyword evidence="2" id="KW-0812">Transmembrane</keyword>
<keyword evidence="1" id="KW-0175">Coiled coil</keyword>
<feature type="transmembrane region" description="Helical" evidence="2">
    <location>
        <begin position="91"/>
        <end position="112"/>
    </location>
</feature>
<name>A0A7U4E9J3_MYCPK</name>
<protein>
    <submittedName>
        <fullName evidence="3">Uncharacterized protein</fullName>
    </submittedName>
</protein>
<feature type="transmembrane region" description="Helical" evidence="2">
    <location>
        <begin position="55"/>
        <end position="79"/>
    </location>
</feature>
<feature type="transmembrane region" description="Helical" evidence="2">
    <location>
        <begin position="145"/>
        <end position="164"/>
    </location>
</feature>
<dbReference type="AlphaFoldDB" id="A0A7U4E9J3"/>
<dbReference type="EMBL" id="CP003021">
    <property type="protein sequence ID" value="AEM68989.1"/>
    <property type="molecule type" value="Genomic_DNA"/>
</dbReference>
<feature type="coiled-coil region" evidence="1">
    <location>
        <begin position="118"/>
        <end position="145"/>
    </location>
</feature>
<evidence type="ECO:0000256" key="1">
    <source>
        <dbReference type="SAM" id="Coils"/>
    </source>
</evidence>
<dbReference type="Proteomes" id="UP000008907">
    <property type="component" value="Chromosome"/>
</dbReference>
<dbReference type="RefSeq" id="WP_014035344.1">
    <property type="nucleotide sequence ID" value="NC_015946.1"/>
</dbReference>
<keyword evidence="2" id="KW-0472">Membrane</keyword>
<reference evidence="3 4" key="1">
    <citation type="journal article" date="2011" name="J. Bacteriol.">
        <title>Genome Sequence of Mycoplasma putrefaciens Type Strain KS1.</title>
        <authorList>
            <person name="Calcutt M.J."/>
            <person name="Foecking M.F."/>
        </authorList>
    </citation>
    <scope>NUCLEOTIDE SEQUENCE [LARGE SCALE GENOMIC DNA]</scope>
    <source>
        <strain evidence="4">ATCC 15718 / NCTC 10155 / C30 KS-1 / KS-1</strain>
    </source>
</reference>